<keyword evidence="2" id="KW-1185">Reference proteome</keyword>
<comment type="caution">
    <text evidence="1">The sequence shown here is derived from an EMBL/GenBank/DDBJ whole genome shotgun (WGS) entry which is preliminary data.</text>
</comment>
<reference evidence="1 2" key="1">
    <citation type="submission" date="2019-02" db="EMBL/GenBank/DDBJ databases">
        <title>Marinobacter halodurans sp. nov., a marine bacterium isolated from sea tidal flat.</title>
        <authorList>
            <person name="Yoo Y."/>
            <person name="Lee D.W."/>
            <person name="Kim B.S."/>
            <person name="Kim J.-J."/>
        </authorList>
    </citation>
    <scope>NUCLEOTIDE SEQUENCE [LARGE SCALE GENOMIC DNA]</scope>
    <source>
        <strain evidence="1 2">YJ-S3-2</strain>
    </source>
</reference>
<evidence type="ECO:0000313" key="2">
    <source>
        <dbReference type="Proteomes" id="UP000313645"/>
    </source>
</evidence>
<gene>
    <name evidence="1" type="ORF">EZI54_07120</name>
</gene>
<evidence type="ECO:0000313" key="1">
    <source>
        <dbReference type="EMBL" id="TBW57422.1"/>
    </source>
</evidence>
<proteinExistence type="predicted"/>
<accession>A0ABY1ZMF6</accession>
<protein>
    <submittedName>
        <fullName evidence="1">Uncharacterized protein</fullName>
    </submittedName>
</protein>
<dbReference type="EMBL" id="SJDL01000008">
    <property type="protein sequence ID" value="TBW57422.1"/>
    <property type="molecule type" value="Genomic_DNA"/>
</dbReference>
<dbReference type="RefSeq" id="WP_131480464.1">
    <property type="nucleotide sequence ID" value="NZ_SJDL01000008.1"/>
</dbReference>
<organism evidence="1 2">
    <name type="scientific">Marinobacter halodurans</name>
    <dbReference type="NCBI Taxonomy" id="2528979"/>
    <lineage>
        <taxon>Bacteria</taxon>
        <taxon>Pseudomonadati</taxon>
        <taxon>Pseudomonadota</taxon>
        <taxon>Gammaproteobacteria</taxon>
        <taxon>Pseudomonadales</taxon>
        <taxon>Marinobacteraceae</taxon>
        <taxon>Marinobacter</taxon>
    </lineage>
</organism>
<dbReference type="Proteomes" id="UP000313645">
    <property type="component" value="Unassembled WGS sequence"/>
</dbReference>
<name>A0ABY1ZMF6_9GAMM</name>
<sequence>MIDAELGDRLQVVFEGVFFFSDEDPKNTSPCQVRVHLPSDLLNPTSRTVLQELDQPLIEITRLHTNSRLSIYAHMEKLRKAGNDDPDSPGRVAVRDSRSNSFRSVVTAFKASAAHLFGQAPQVRKAVDLSQSGGSVDRDFDVAVESQLQSYFDQGVPTVVDMQATPGAIKKGLELSAEYAQQYRLLAGEEPAARALMAAVNTVGKAIVEPAVEQFSDASAFGGQGREQWHFQKAQKEYLETAFSAPGVLLKEYNYHDPEFKHKSNSGVLQDLNPDEHGLTIAYLPAGKFDGGVVHIAKEALNETAFAATRDGLEKSQANAWAMLYGCPDKSLEWNRAYRFIRQELNLDAISDVDGHPLPGYILEGEASPVFTLRPSKQGANELPPAEGHITSLDQPAWIVCSPHPEHDDPIAISVDTADQAAKMLRSLALRNILLNEGASLLESAEGSDNPAAREIRSYMPRDWSAGHASSVEALEELIGTTDGEKASFFLDSFNLSASDIVLSGNWADLYTWQLDMNSESPELS</sequence>